<dbReference type="InterPro" id="IPR051010">
    <property type="entry name" value="BCAA_transport"/>
</dbReference>
<evidence type="ECO:0000313" key="7">
    <source>
        <dbReference type="EMBL" id="SMC55373.1"/>
    </source>
</evidence>
<dbReference type="GO" id="GO:0006865">
    <property type="term" value="P:amino acid transport"/>
    <property type="evidence" value="ECO:0007669"/>
    <property type="project" value="UniProtKB-KW"/>
</dbReference>
<gene>
    <name evidence="7" type="ORF">SAMN02745168_1457</name>
</gene>
<keyword evidence="4" id="KW-0029">Amino-acid transport</keyword>
<evidence type="ECO:0000256" key="2">
    <source>
        <dbReference type="ARBA" id="ARBA00022448"/>
    </source>
</evidence>
<evidence type="ECO:0000256" key="1">
    <source>
        <dbReference type="ARBA" id="ARBA00010062"/>
    </source>
</evidence>
<evidence type="ECO:0000256" key="4">
    <source>
        <dbReference type="ARBA" id="ARBA00022970"/>
    </source>
</evidence>
<evidence type="ECO:0000313" key="8">
    <source>
        <dbReference type="Proteomes" id="UP000192790"/>
    </source>
</evidence>
<dbReference type="InterPro" id="IPR028082">
    <property type="entry name" value="Peripla_BP_I"/>
</dbReference>
<comment type="similarity">
    <text evidence="1">Belongs to the leucine-binding protein family.</text>
</comment>
<dbReference type="OrthoDB" id="9783240at2"/>
<dbReference type="EMBL" id="FWXW01000003">
    <property type="protein sequence ID" value="SMC55373.1"/>
    <property type="molecule type" value="Genomic_DNA"/>
</dbReference>
<dbReference type="InterPro" id="IPR028081">
    <property type="entry name" value="Leu-bd"/>
</dbReference>
<organism evidence="7 8">
    <name type="scientific">Papillibacter cinnamivorans DSM 12816</name>
    <dbReference type="NCBI Taxonomy" id="1122930"/>
    <lineage>
        <taxon>Bacteria</taxon>
        <taxon>Bacillati</taxon>
        <taxon>Bacillota</taxon>
        <taxon>Clostridia</taxon>
        <taxon>Eubacteriales</taxon>
        <taxon>Oscillospiraceae</taxon>
        <taxon>Papillibacter</taxon>
    </lineage>
</organism>
<feature type="chain" id="PRO_5039312202" evidence="5">
    <location>
        <begin position="22"/>
        <end position="395"/>
    </location>
</feature>
<dbReference type="Proteomes" id="UP000192790">
    <property type="component" value="Unassembled WGS sequence"/>
</dbReference>
<evidence type="ECO:0000256" key="3">
    <source>
        <dbReference type="ARBA" id="ARBA00022729"/>
    </source>
</evidence>
<keyword evidence="2" id="KW-0813">Transport</keyword>
<keyword evidence="3 5" id="KW-0732">Signal</keyword>
<dbReference type="PANTHER" id="PTHR30483">
    <property type="entry name" value="LEUCINE-SPECIFIC-BINDING PROTEIN"/>
    <property type="match status" value="1"/>
</dbReference>
<dbReference type="RefSeq" id="WP_084234064.1">
    <property type="nucleotide sequence ID" value="NZ_FWXW01000003.1"/>
</dbReference>
<reference evidence="7 8" key="1">
    <citation type="submission" date="2017-04" db="EMBL/GenBank/DDBJ databases">
        <authorList>
            <person name="Afonso C.L."/>
            <person name="Miller P.J."/>
            <person name="Scott M.A."/>
            <person name="Spackman E."/>
            <person name="Goraichik I."/>
            <person name="Dimitrov K.M."/>
            <person name="Suarez D.L."/>
            <person name="Swayne D.E."/>
        </authorList>
    </citation>
    <scope>NUCLEOTIDE SEQUENCE [LARGE SCALE GENOMIC DNA]</scope>
    <source>
        <strain evidence="7 8">DSM 12816</strain>
    </source>
</reference>
<protein>
    <submittedName>
        <fullName evidence="7">Branched-chain amino acid transport system substrate-binding protein</fullName>
    </submittedName>
</protein>
<dbReference type="STRING" id="1122930.SAMN02745168_1457"/>
<dbReference type="Pfam" id="PF13458">
    <property type="entry name" value="Peripla_BP_6"/>
    <property type="match status" value="1"/>
</dbReference>
<evidence type="ECO:0000259" key="6">
    <source>
        <dbReference type="Pfam" id="PF13458"/>
    </source>
</evidence>
<dbReference type="PROSITE" id="PS51257">
    <property type="entry name" value="PROKAR_LIPOPROTEIN"/>
    <property type="match status" value="1"/>
</dbReference>
<accession>A0A1W2A471</accession>
<name>A0A1W2A471_9FIRM</name>
<keyword evidence="8" id="KW-1185">Reference proteome</keyword>
<feature type="domain" description="Leucine-binding protein" evidence="6">
    <location>
        <begin position="41"/>
        <end position="383"/>
    </location>
</feature>
<evidence type="ECO:0000256" key="5">
    <source>
        <dbReference type="SAM" id="SignalP"/>
    </source>
</evidence>
<feature type="signal peptide" evidence="5">
    <location>
        <begin position="1"/>
        <end position="21"/>
    </location>
</feature>
<dbReference type="PANTHER" id="PTHR30483:SF6">
    <property type="entry name" value="PERIPLASMIC BINDING PROTEIN OF ABC TRANSPORTER FOR NATURAL AMINO ACIDS"/>
    <property type="match status" value="1"/>
</dbReference>
<proteinExistence type="inferred from homology"/>
<dbReference type="SUPFAM" id="SSF53822">
    <property type="entry name" value="Periplasmic binding protein-like I"/>
    <property type="match status" value="1"/>
</dbReference>
<dbReference type="CDD" id="cd06347">
    <property type="entry name" value="PBP1_ABC_LivK_ligand_binding-like"/>
    <property type="match status" value="1"/>
</dbReference>
<sequence>MKKKGLLALALALALCIATLAGCSGGGTAATPTPTAAAPQTIKIGCLAPLTGNVAVYGIAARNGAKLYIDEVNAAGGINGKQIEFIEYDEKGDATEAVNAYNKLVDDGVTAIIGDVTSKPTIAVAQISVEDNMPMISGTATAADVTSYGNNMFRSCFLDPFQGTTMAKFAQEKLGATKVAVIYNTGDDYSKGLAESFTSTATELGMTVVASEGYATGDVDFTAQLTNITTQKPDVLLCPDYYNTVVLIAQQAKSVGLTATLLGCDGWDGVLTVTGNDASAVEGAYFCNHYSTADTSELVQNFLKNYEAAYGETANAFAATTYDAAKILLAGIQAAEDAGLTAGTAEYKQAVIDAMDKTDMDCVTGHITFDENNNPIKSCAIIKIVNGAYSYEGQF</sequence>
<dbReference type="Gene3D" id="3.40.50.2300">
    <property type="match status" value="2"/>
</dbReference>
<dbReference type="AlphaFoldDB" id="A0A1W2A471"/>
<dbReference type="PRINTS" id="PR00337">
    <property type="entry name" value="LEUILEVALBP"/>
</dbReference>
<dbReference type="InterPro" id="IPR000709">
    <property type="entry name" value="Leu_Ile_Val-bd"/>
</dbReference>